<dbReference type="Proteomes" id="UP000236319">
    <property type="component" value="Unassembled WGS sequence"/>
</dbReference>
<dbReference type="EMBL" id="BDSA01000002">
    <property type="protein sequence ID" value="GBE60999.1"/>
    <property type="molecule type" value="Genomic_DNA"/>
</dbReference>
<sequence>MVAMASQGPLRYGMYSSSEVLDFGRDWSGRSLPTGASESSAPSEAPAAQVDNYFHSYGYIGIHEEMLKDAVRTGAYHRAITQNRHLFQDRIVLDLGCGTGILSLFCVAAGAKHVYAIECSSIINLAKEIVAKNGATDKVTFLHGKCEELELPVPKVDIIVSEWMGYFLLYENMLESLLFCRDKWLKPGGMMFPDRARLYVAAIEDAEYKSDKLECWRDTYGFDFSLMREYLIEEPLVDIVEEKTLNTTTCCILDLDLLTCSLSDLDFTSEFLLVVQRKDYVHALCFWFDVTFSACHKPITLSTSPCGEPTHWKQTVFYLNDDLIVDFGDKIKGMIAVRRNAHNPRDLDVKLHYHHMGANFSVENTQFYRIR</sequence>
<dbReference type="AlphaFoldDB" id="A0A2H6KDG7"/>
<dbReference type="OrthoDB" id="7848332at2759"/>
<dbReference type="InterPro" id="IPR029063">
    <property type="entry name" value="SAM-dependent_MTases_sf"/>
</dbReference>
<dbReference type="PANTHER" id="PTHR11006">
    <property type="entry name" value="PROTEIN ARGININE N-METHYLTRANSFERASE"/>
    <property type="match status" value="1"/>
</dbReference>
<dbReference type="Pfam" id="PF22528">
    <property type="entry name" value="PRMT_C"/>
    <property type="match status" value="1"/>
</dbReference>
<dbReference type="GO" id="GO:0035242">
    <property type="term" value="F:protein-arginine omega-N asymmetric methyltransferase activity"/>
    <property type="evidence" value="ECO:0007669"/>
    <property type="project" value="UniProtKB-EC"/>
</dbReference>
<evidence type="ECO:0000256" key="1">
    <source>
        <dbReference type="ARBA" id="ARBA00011925"/>
    </source>
</evidence>
<evidence type="ECO:0000256" key="4">
    <source>
        <dbReference type="ARBA" id="ARBA00022691"/>
    </source>
</evidence>
<evidence type="ECO:0000313" key="9">
    <source>
        <dbReference type="EMBL" id="GBE60999.1"/>
    </source>
</evidence>
<proteinExistence type="predicted"/>
<protein>
    <recommendedName>
        <fullName evidence="1">type I protein arginine methyltransferase</fullName>
        <ecNumber evidence="1">2.1.1.319</ecNumber>
    </recommendedName>
</protein>
<comment type="caution">
    <text evidence="9">The sequence shown here is derived from an EMBL/GenBank/DDBJ whole genome shotgun (WGS) entry which is preliminary data.</text>
</comment>
<dbReference type="FunFam" id="2.70.160.11:FF:000001">
    <property type="entry name" value="Blast:Protein arginine N-methyltransferase 1"/>
    <property type="match status" value="1"/>
</dbReference>
<dbReference type="PROSITE" id="PS51678">
    <property type="entry name" value="SAM_MT_PRMT"/>
    <property type="match status" value="1"/>
</dbReference>
<dbReference type="SUPFAM" id="SSF53335">
    <property type="entry name" value="S-adenosyl-L-methionine-dependent methyltransferases"/>
    <property type="match status" value="1"/>
</dbReference>
<evidence type="ECO:0000256" key="3">
    <source>
        <dbReference type="ARBA" id="ARBA00022679"/>
    </source>
</evidence>
<dbReference type="InterPro" id="IPR025799">
    <property type="entry name" value="Arg_MeTrfase"/>
</dbReference>
<keyword evidence="10" id="KW-1185">Reference proteome</keyword>
<dbReference type="GeneID" id="39874769"/>
<feature type="domain" description="Protein arginine N-methyltransferase" evidence="8">
    <location>
        <begin position="194"/>
        <end position="355"/>
    </location>
</feature>
<dbReference type="RefSeq" id="XP_028867242.1">
    <property type="nucleotide sequence ID" value="XM_029011409.1"/>
</dbReference>
<comment type="catalytic activity">
    <reaction evidence="5">
        <text>L-arginyl-[protein] + S-adenosyl-L-methionine = N(omega)-methyl-L-arginyl-[protein] + S-adenosyl-L-homocysteine + H(+)</text>
        <dbReference type="Rhea" id="RHEA:48100"/>
        <dbReference type="Rhea" id="RHEA-COMP:10532"/>
        <dbReference type="Rhea" id="RHEA-COMP:11990"/>
        <dbReference type="ChEBI" id="CHEBI:15378"/>
        <dbReference type="ChEBI" id="CHEBI:29965"/>
        <dbReference type="ChEBI" id="CHEBI:57856"/>
        <dbReference type="ChEBI" id="CHEBI:59789"/>
        <dbReference type="ChEBI" id="CHEBI:65280"/>
    </reaction>
    <physiologicalReaction direction="left-to-right" evidence="5">
        <dbReference type="Rhea" id="RHEA:48101"/>
    </physiologicalReaction>
</comment>
<keyword evidence="2 6" id="KW-0489">Methyltransferase</keyword>
<name>A0A2H6KDG7_9APIC</name>
<dbReference type="GO" id="GO:0042054">
    <property type="term" value="F:histone methyltransferase activity"/>
    <property type="evidence" value="ECO:0007669"/>
    <property type="project" value="TreeGrafter"/>
</dbReference>
<evidence type="ECO:0000256" key="2">
    <source>
        <dbReference type="ARBA" id="ARBA00022603"/>
    </source>
</evidence>
<dbReference type="GO" id="GO:0032259">
    <property type="term" value="P:methylation"/>
    <property type="evidence" value="ECO:0007669"/>
    <property type="project" value="UniProtKB-KW"/>
</dbReference>
<keyword evidence="3 6" id="KW-0808">Transferase</keyword>
<dbReference type="InterPro" id="IPR055135">
    <property type="entry name" value="PRMT_dom"/>
</dbReference>
<dbReference type="InterPro" id="IPR041698">
    <property type="entry name" value="Methyltransf_25"/>
</dbReference>
<dbReference type="VEuPathDB" id="PiroplasmaDB:BOVATA_024920"/>
<evidence type="ECO:0000313" key="10">
    <source>
        <dbReference type="Proteomes" id="UP000236319"/>
    </source>
</evidence>
<organism evidence="9 10">
    <name type="scientific">Babesia ovata</name>
    <dbReference type="NCBI Taxonomy" id="189622"/>
    <lineage>
        <taxon>Eukaryota</taxon>
        <taxon>Sar</taxon>
        <taxon>Alveolata</taxon>
        <taxon>Apicomplexa</taxon>
        <taxon>Aconoidasida</taxon>
        <taxon>Piroplasmida</taxon>
        <taxon>Babesiidae</taxon>
        <taxon>Babesia</taxon>
    </lineage>
</organism>
<evidence type="ECO:0000256" key="6">
    <source>
        <dbReference type="PROSITE-ProRule" id="PRU01015"/>
    </source>
</evidence>
<evidence type="ECO:0000256" key="5">
    <source>
        <dbReference type="ARBA" id="ARBA00049303"/>
    </source>
</evidence>
<dbReference type="Gene3D" id="3.40.50.150">
    <property type="entry name" value="Vaccinia Virus protein VP39"/>
    <property type="match status" value="1"/>
</dbReference>
<dbReference type="Pfam" id="PF13649">
    <property type="entry name" value="Methyltransf_25"/>
    <property type="match status" value="1"/>
</dbReference>
<reference evidence="9 10" key="1">
    <citation type="journal article" date="2017" name="BMC Genomics">
        <title>Whole-genome assembly of Babesia ovata and comparative genomics between closely related pathogens.</title>
        <authorList>
            <person name="Yamagishi J."/>
            <person name="Asada M."/>
            <person name="Hakimi H."/>
            <person name="Tanaka T.Q."/>
            <person name="Sugimoto C."/>
            <person name="Kawazu S."/>
        </authorList>
    </citation>
    <scope>NUCLEOTIDE SEQUENCE [LARGE SCALE GENOMIC DNA]</scope>
    <source>
        <strain evidence="9 10">Miyake</strain>
    </source>
</reference>
<dbReference type="PANTHER" id="PTHR11006:SF53">
    <property type="entry name" value="PROTEIN ARGININE N-METHYLTRANSFERASE 3"/>
    <property type="match status" value="1"/>
</dbReference>
<keyword evidence="4 6" id="KW-0949">S-adenosyl-L-methionine</keyword>
<dbReference type="GO" id="GO:0005634">
    <property type="term" value="C:nucleus"/>
    <property type="evidence" value="ECO:0007669"/>
    <property type="project" value="TreeGrafter"/>
</dbReference>
<gene>
    <name evidence="9" type="ORF">BOVATA_024920</name>
</gene>
<dbReference type="FunFam" id="3.40.50.150:FF:000003">
    <property type="entry name" value="Blast:Protein arginine N-methyltransferase 1"/>
    <property type="match status" value="1"/>
</dbReference>
<feature type="domain" description="Methyltransferase" evidence="7">
    <location>
        <begin position="92"/>
        <end position="189"/>
    </location>
</feature>
<accession>A0A2H6KDG7</accession>
<evidence type="ECO:0000259" key="7">
    <source>
        <dbReference type="Pfam" id="PF13649"/>
    </source>
</evidence>
<dbReference type="CDD" id="cd02440">
    <property type="entry name" value="AdoMet_MTases"/>
    <property type="match status" value="1"/>
</dbReference>
<dbReference type="EC" id="2.1.1.319" evidence="1"/>
<evidence type="ECO:0000259" key="8">
    <source>
        <dbReference type="Pfam" id="PF22528"/>
    </source>
</evidence>
<dbReference type="Gene3D" id="2.70.160.11">
    <property type="entry name" value="Hnrnp arginine n-methyltransferase1"/>
    <property type="match status" value="1"/>
</dbReference>